<dbReference type="Pfam" id="PF00171">
    <property type="entry name" value="Aldedh"/>
    <property type="match status" value="1"/>
</dbReference>
<reference evidence="6 7" key="1">
    <citation type="submission" date="2014-04" db="EMBL/GenBank/DDBJ databases">
        <title>Marinobacterium kochiensis sp. nov., isolated from sediment sample collected from Kochi backwaters in Kerala, India.</title>
        <authorList>
            <person name="Singh A."/>
            <person name="Pinnaka A.K."/>
        </authorList>
    </citation>
    <scope>NUCLEOTIDE SEQUENCE [LARGE SCALE GENOMIC DNA]</scope>
    <source>
        <strain evidence="6 7">AK27</strain>
    </source>
</reference>
<dbReference type="Gene3D" id="3.40.605.10">
    <property type="entry name" value="Aldehyde Dehydrogenase, Chain A, domain 1"/>
    <property type="match status" value="1"/>
</dbReference>
<evidence type="ECO:0000313" key="6">
    <source>
        <dbReference type="EMBL" id="KEA65239.1"/>
    </source>
</evidence>
<dbReference type="InterPro" id="IPR016162">
    <property type="entry name" value="Ald_DH_N"/>
</dbReference>
<dbReference type="InterPro" id="IPR029510">
    <property type="entry name" value="Ald_DH_CS_GLU"/>
</dbReference>
<dbReference type="InterPro" id="IPR044086">
    <property type="entry name" value="LUC3-like"/>
</dbReference>
<dbReference type="Proteomes" id="UP000028252">
    <property type="component" value="Unassembled WGS sequence"/>
</dbReference>
<protein>
    <submittedName>
        <fullName evidence="6">Aldehyde dehydrogenase</fullName>
        <ecNumber evidence="6">1.2.1.3</ecNumber>
    </submittedName>
</protein>
<evidence type="ECO:0000256" key="3">
    <source>
        <dbReference type="PROSITE-ProRule" id="PRU10007"/>
    </source>
</evidence>
<keyword evidence="2 4" id="KW-0560">Oxidoreductase</keyword>
<dbReference type="GO" id="GO:0004029">
    <property type="term" value="F:aldehyde dehydrogenase (NAD+) activity"/>
    <property type="evidence" value="ECO:0007669"/>
    <property type="project" value="UniProtKB-EC"/>
</dbReference>
<dbReference type="SUPFAM" id="SSF53720">
    <property type="entry name" value="ALDH-like"/>
    <property type="match status" value="1"/>
</dbReference>
<comment type="caution">
    <text evidence="6">The sequence shown here is derived from an EMBL/GenBank/DDBJ whole genome shotgun (WGS) entry which is preliminary data.</text>
</comment>
<dbReference type="InterPro" id="IPR016163">
    <property type="entry name" value="Ald_DH_C"/>
</dbReference>
<name>A0A081G384_9GAMM</name>
<dbReference type="OrthoDB" id="9812625at2"/>
<dbReference type="EMBL" id="JMQN01000012">
    <property type="protein sequence ID" value="KEA65239.1"/>
    <property type="molecule type" value="Genomic_DNA"/>
</dbReference>
<evidence type="ECO:0000259" key="5">
    <source>
        <dbReference type="Pfam" id="PF00171"/>
    </source>
</evidence>
<dbReference type="FunFam" id="3.40.309.10:FF:000009">
    <property type="entry name" value="Aldehyde dehydrogenase A"/>
    <property type="match status" value="1"/>
</dbReference>
<dbReference type="InterPro" id="IPR016160">
    <property type="entry name" value="Ald_DH_CS_CYS"/>
</dbReference>
<feature type="domain" description="Aldehyde dehydrogenase" evidence="5">
    <location>
        <begin position="17"/>
        <end position="469"/>
    </location>
</feature>
<dbReference type="PATRIC" id="fig|1232683.4.peg.553"/>
<dbReference type="RefSeq" id="WP_036183362.1">
    <property type="nucleotide sequence ID" value="NZ_JMQN01000012.1"/>
</dbReference>
<dbReference type="STRING" id="1232683.ADIMK_0561"/>
<dbReference type="Gene3D" id="3.40.309.10">
    <property type="entry name" value="Aldehyde Dehydrogenase, Chain A, domain 2"/>
    <property type="match status" value="1"/>
</dbReference>
<dbReference type="AlphaFoldDB" id="A0A081G384"/>
<dbReference type="InterPro" id="IPR015590">
    <property type="entry name" value="Aldehyde_DH_dom"/>
</dbReference>
<accession>A0A081G384</accession>
<dbReference type="CDD" id="cd07106">
    <property type="entry name" value="ALDH_AldA-AAD23400"/>
    <property type="match status" value="1"/>
</dbReference>
<evidence type="ECO:0000256" key="4">
    <source>
        <dbReference type="RuleBase" id="RU003345"/>
    </source>
</evidence>
<dbReference type="EC" id="1.2.1.3" evidence="6"/>
<evidence type="ECO:0000256" key="2">
    <source>
        <dbReference type="ARBA" id="ARBA00023002"/>
    </source>
</evidence>
<sequence length="474" mass="50295">MKHYPMIINGHAIDSNDRLAVVNPATGDTFATCARASDHHVDTAVHAAKMAFDVWSKRPDAERKALIHQLGALIEQHKDELIELVVRETGKPIGGLGGVGATMEVMGASAWSHVTADIDLPDEIIQDDATALVTVTRKPLGVVASVTPWNWPLLIAIWHLIAAIRAGNTVVIKPSELTPLATARFIELANGILPPGVLNIVMGEGNIGQRLISAPAVSKVVFTGSTATGKRIMASASNSLKRLVLELGGNDAAIVLPGTDLDRVAGDIFAAAFHNNGQTCACLKRLYVHESQYEALCQRLVAIAEGIKVGNGLDADVELGPIQNEAQRSIVENLVAAAVREGGQILCGGKRVEGAGYFYSPTLVAGLRNGCELVDQEQFGPVLPIIRYTLIDEAIELANDSPNGLGGSVWGENTAEAEQVGRQLECGTVWINGHGGVQPDAPFGGVKESGFGVEFGRYGLEECTSIQTVKIHRQ</sequence>
<dbReference type="FunFam" id="3.40.605.10:FF:000007">
    <property type="entry name" value="NAD/NADP-dependent betaine aldehyde dehydrogenase"/>
    <property type="match status" value="1"/>
</dbReference>
<organism evidence="6 7">
    <name type="scientific">Marinobacterium lacunae</name>
    <dbReference type="NCBI Taxonomy" id="1232683"/>
    <lineage>
        <taxon>Bacteria</taxon>
        <taxon>Pseudomonadati</taxon>
        <taxon>Pseudomonadota</taxon>
        <taxon>Gammaproteobacteria</taxon>
        <taxon>Oceanospirillales</taxon>
        <taxon>Oceanospirillaceae</taxon>
        <taxon>Marinobacterium</taxon>
    </lineage>
</organism>
<evidence type="ECO:0000313" key="7">
    <source>
        <dbReference type="Proteomes" id="UP000028252"/>
    </source>
</evidence>
<proteinExistence type="inferred from homology"/>
<dbReference type="PANTHER" id="PTHR11699">
    <property type="entry name" value="ALDEHYDE DEHYDROGENASE-RELATED"/>
    <property type="match status" value="1"/>
</dbReference>
<keyword evidence="7" id="KW-1185">Reference proteome</keyword>
<dbReference type="PROSITE" id="PS00687">
    <property type="entry name" value="ALDEHYDE_DEHYDR_GLU"/>
    <property type="match status" value="1"/>
</dbReference>
<dbReference type="eggNOG" id="COG1012">
    <property type="taxonomic scope" value="Bacteria"/>
</dbReference>
<dbReference type="PROSITE" id="PS00070">
    <property type="entry name" value="ALDEHYDE_DEHYDR_CYS"/>
    <property type="match status" value="1"/>
</dbReference>
<evidence type="ECO:0000256" key="1">
    <source>
        <dbReference type="ARBA" id="ARBA00009986"/>
    </source>
</evidence>
<feature type="active site" evidence="3">
    <location>
        <position position="246"/>
    </location>
</feature>
<dbReference type="InterPro" id="IPR016161">
    <property type="entry name" value="Ald_DH/histidinol_DH"/>
</dbReference>
<gene>
    <name evidence="6" type="ORF">ADIMK_0561</name>
</gene>
<comment type="similarity">
    <text evidence="1 4">Belongs to the aldehyde dehydrogenase family.</text>
</comment>